<dbReference type="InterPro" id="IPR000768">
    <property type="entry name" value="ART"/>
</dbReference>
<dbReference type="PROSITE" id="PS50005">
    <property type="entry name" value="TPR"/>
    <property type="match status" value="12"/>
</dbReference>
<dbReference type="SUPFAM" id="SSF48452">
    <property type="entry name" value="TPR-like"/>
    <property type="match status" value="2"/>
</dbReference>
<evidence type="ECO:0000256" key="4">
    <source>
        <dbReference type="ARBA" id="ARBA00022695"/>
    </source>
</evidence>
<dbReference type="PANTHER" id="PTHR45641:SF1">
    <property type="entry name" value="AAA+ ATPASE DOMAIN-CONTAINING PROTEIN"/>
    <property type="match status" value="1"/>
</dbReference>
<dbReference type="Proteomes" id="UP000663828">
    <property type="component" value="Unassembled WGS sequence"/>
</dbReference>
<evidence type="ECO:0000256" key="5">
    <source>
        <dbReference type="ARBA" id="ARBA00022737"/>
    </source>
</evidence>
<feature type="repeat" description="TPR" evidence="8">
    <location>
        <begin position="578"/>
        <end position="611"/>
    </location>
</feature>
<dbReference type="PANTHER" id="PTHR45641">
    <property type="entry name" value="TETRATRICOPEPTIDE REPEAT PROTEIN (AFU_ORTHOLOGUE AFUA_6G03870)"/>
    <property type="match status" value="1"/>
</dbReference>
<dbReference type="Pfam" id="PF13181">
    <property type="entry name" value="TPR_8"/>
    <property type="match status" value="2"/>
</dbReference>
<dbReference type="SUPFAM" id="SSF56399">
    <property type="entry name" value="ADP-ribosylation"/>
    <property type="match status" value="1"/>
</dbReference>
<dbReference type="AlphaFoldDB" id="A0A815ZB92"/>
<dbReference type="InterPro" id="IPR019734">
    <property type="entry name" value="TPR_rpt"/>
</dbReference>
<feature type="non-terminal residue" evidence="11">
    <location>
        <position position="1012"/>
    </location>
</feature>
<keyword evidence="6 8" id="KW-0802">TPR repeat</keyword>
<reference evidence="11" key="1">
    <citation type="submission" date="2021-02" db="EMBL/GenBank/DDBJ databases">
        <authorList>
            <person name="Nowell W R."/>
        </authorList>
    </citation>
    <scope>NUCLEOTIDE SEQUENCE</scope>
</reference>
<evidence type="ECO:0000256" key="2">
    <source>
        <dbReference type="ARBA" id="ARBA00022676"/>
    </source>
</evidence>
<dbReference type="Pfam" id="PF13374">
    <property type="entry name" value="TPR_10"/>
    <property type="match status" value="1"/>
</dbReference>
<comment type="similarity">
    <text evidence="1 9">Belongs to the Arg-specific ADP-ribosyltransferase family.</text>
</comment>
<keyword evidence="9" id="KW-0521">NADP</keyword>
<evidence type="ECO:0000256" key="8">
    <source>
        <dbReference type="PROSITE-ProRule" id="PRU00339"/>
    </source>
</evidence>
<feature type="repeat" description="TPR" evidence="8">
    <location>
        <begin position="915"/>
        <end position="948"/>
    </location>
</feature>
<evidence type="ECO:0000256" key="1">
    <source>
        <dbReference type="ARBA" id="ARBA00009558"/>
    </source>
</evidence>
<feature type="repeat" description="TPR" evidence="8">
    <location>
        <begin position="957"/>
        <end position="990"/>
    </location>
</feature>
<feature type="repeat" description="TPR" evidence="8">
    <location>
        <begin position="494"/>
        <end position="527"/>
    </location>
</feature>
<keyword evidence="9" id="KW-0520">NAD</keyword>
<dbReference type="Gene3D" id="1.25.40.10">
    <property type="entry name" value="Tetratricopeptide repeat domain"/>
    <property type="match status" value="4"/>
</dbReference>
<feature type="compositionally biased region" description="Polar residues" evidence="10">
    <location>
        <begin position="28"/>
        <end position="44"/>
    </location>
</feature>
<evidence type="ECO:0000256" key="7">
    <source>
        <dbReference type="ARBA" id="ARBA00047597"/>
    </source>
</evidence>
<evidence type="ECO:0000256" key="6">
    <source>
        <dbReference type="ARBA" id="ARBA00022803"/>
    </source>
</evidence>
<keyword evidence="12" id="KW-1185">Reference proteome</keyword>
<feature type="repeat" description="TPR" evidence="8">
    <location>
        <begin position="830"/>
        <end position="863"/>
    </location>
</feature>
<keyword evidence="4" id="KW-0548">Nucleotidyltransferase</keyword>
<dbReference type="Pfam" id="PF13424">
    <property type="entry name" value="TPR_12"/>
    <property type="match status" value="5"/>
</dbReference>
<dbReference type="EMBL" id="CAJNOR010005939">
    <property type="protein sequence ID" value="CAF1580533.1"/>
    <property type="molecule type" value="Genomic_DNA"/>
</dbReference>
<comment type="catalytic activity">
    <reaction evidence="7 9">
        <text>L-arginyl-[protein] + NAD(+) = N(omega)-(ADP-D-ribosyl)-L-arginyl-[protein] + nicotinamide + H(+)</text>
        <dbReference type="Rhea" id="RHEA:19149"/>
        <dbReference type="Rhea" id="RHEA-COMP:10532"/>
        <dbReference type="Rhea" id="RHEA-COMP:15087"/>
        <dbReference type="ChEBI" id="CHEBI:15378"/>
        <dbReference type="ChEBI" id="CHEBI:17154"/>
        <dbReference type="ChEBI" id="CHEBI:29965"/>
        <dbReference type="ChEBI" id="CHEBI:57540"/>
        <dbReference type="ChEBI" id="CHEBI:142554"/>
        <dbReference type="EC" id="2.4.2.31"/>
    </reaction>
</comment>
<feature type="repeat" description="TPR" evidence="8">
    <location>
        <begin position="662"/>
        <end position="695"/>
    </location>
</feature>
<feature type="region of interest" description="Disordered" evidence="10">
    <location>
        <begin position="1"/>
        <end position="61"/>
    </location>
</feature>
<dbReference type="PROSITE" id="PS51996">
    <property type="entry name" value="TR_MART"/>
    <property type="match status" value="1"/>
</dbReference>
<dbReference type="InterPro" id="IPR011990">
    <property type="entry name" value="TPR-like_helical_dom_sf"/>
</dbReference>
<dbReference type="SMART" id="SM00028">
    <property type="entry name" value="TPR"/>
    <property type="match status" value="12"/>
</dbReference>
<dbReference type="GO" id="GO:0106274">
    <property type="term" value="F:NAD+-protein-arginine ADP-ribosyltransferase activity"/>
    <property type="evidence" value="ECO:0007669"/>
    <property type="project" value="UniProtKB-EC"/>
</dbReference>
<name>A0A815ZB92_ADIRI</name>
<evidence type="ECO:0000313" key="11">
    <source>
        <dbReference type="EMBL" id="CAF1580533.1"/>
    </source>
</evidence>
<comment type="caution">
    <text evidence="11">The sequence shown here is derived from an EMBL/GenBank/DDBJ whole genome shotgun (WGS) entry which is preliminary data.</text>
</comment>
<keyword evidence="5" id="KW-0677">Repeat</keyword>
<feature type="repeat" description="TPR" evidence="8">
    <location>
        <begin position="704"/>
        <end position="737"/>
    </location>
</feature>
<dbReference type="Gene3D" id="3.90.176.10">
    <property type="entry name" value="Toxin ADP-ribosyltransferase, Chain A, domain 1"/>
    <property type="match status" value="1"/>
</dbReference>
<feature type="repeat" description="TPR" evidence="8">
    <location>
        <begin position="620"/>
        <end position="653"/>
    </location>
</feature>
<dbReference type="PROSITE" id="PS50293">
    <property type="entry name" value="TPR_REGION"/>
    <property type="match status" value="1"/>
</dbReference>
<sequence length="1012" mass="114388">MGCIHSTPKTEDVIELTSDPDVDDDASKTSAPTDYSPNNPSPEKQLSENKKNHKPPISSINKSKDHVDIVWVDVTIDPSTNSYQDSLTKLQRITPSVCTCTDIQQCLHHLDTVQDKKVFLIVSDVLGEQLLPLVYHKPQIHAIYIFSQTKQHRLPWAAKWSKKVKEILFNIEDIYQKITTDSALITAGSTSISVIRRMDLPTSATNELDPAFMYSQLLKDILIEMKYEPDAKNKLVEYCQSKYADSTYQLTLIDEFAIEYKSDLAVYWYTKESFLYGSLNRALRTQDVETIMKMGFYVQDLHRQIVERYKQQSEARDDSKFKVYRGQAVSSEELEKIKTSQGGLLSFNNFLSTTLKIEVAQRFAQNAHDNENVVAVLFEMEINPKISSVPFASVDKESAIEGESEDLFSMHTVFRIISTEEVVDRLWQVKLALTSENDVQLKVLGDYMRKELGEGDSMSKLGHLMLKMGEYDQAHDIYATQFGSREKNNAQTQSHINHQLGYVFSAKGDYKTALIYYEKALQGKVDAVGAEDSSLAPTYNNIAGVYQSLGDYPSALSSYHKTLSIEEKSLSTDDLALATTYGNIGLVHRLLADYKQALSFYERALAIREKTLPLNHPDLATTYGNISGLHQDMGDYSKALEYAQKALDTRKRSLPSKHPDLATSYGNLGSVYSSMGDKTKGLQYYEKSLKIREASLPENHPDRAHSYSCIGSIYDTMEDYSMALSYFDKALAIQKQAFPENHPSFASIYDHYGSVYSSMDDKSTALSYYEKALAIRQRSFASNHPDIAISYNNLGTIYSAMEDHRKALSSYKKSLKIEQSSLPPNHPSIVTSYNNIGSVYQSMKDYSTAQFNYQRACEICQNNPQLRQSAKAAATYNRIGSVHHATKEYTTALTFFEKALKIQRKSPNSESREMAMIYNNLGLTYSAMSEHEKALSYYEKSLELEQKTLPADHRDIGTSYSNIGIVYHSLQDYSKALAYHEKARVIRENKLSPDSLILASTFSNIAAVYFDT</sequence>
<evidence type="ECO:0000256" key="10">
    <source>
        <dbReference type="SAM" id="MobiDB-lite"/>
    </source>
</evidence>
<dbReference type="Pfam" id="PF01129">
    <property type="entry name" value="ART"/>
    <property type="match status" value="1"/>
</dbReference>
<evidence type="ECO:0000256" key="9">
    <source>
        <dbReference type="RuleBase" id="RU361228"/>
    </source>
</evidence>
<protein>
    <recommendedName>
        <fullName evidence="9">NAD(P)(+)--arginine ADP-ribosyltransferase</fullName>
        <ecNumber evidence="9">2.4.2.31</ecNumber>
    </recommendedName>
    <alternativeName>
        <fullName evidence="9">Mono(ADP-ribosyl)transferase</fullName>
    </alternativeName>
</protein>
<evidence type="ECO:0000313" key="12">
    <source>
        <dbReference type="Proteomes" id="UP000663828"/>
    </source>
</evidence>
<dbReference type="EC" id="2.4.2.31" evidence="9"/>
<evidence type="ECO:0000256" key="3">
    <source>
        <dbReference type="ARBA" id="ARBA00022679"/>
    </source>
</evidence>
<accession>A0A815ZB92</accession>
<keyword evidence="3 9" id="KW-0808">Transferase</keyword>
<feature type="repeat" description="TPR" evidence="8">
    <location>
        <begin position="873"/>
        <end position="906"/>
    </location>
</feature>
<organism evidence="11 12">
    <name type="scientific">Adineta ricciae</name>
    <name type="common">Rotifer</name>
    <dbReference type="NCBI Taxonomy" id="249248"/>
    <lineage>
        <taxon>Eukaryota</taxon>
        <taxon>Metazoa</taxon>
        <taxon>Spiralia</taxon>
        <taxon>Gnathifera</taxon>
        <taxon>Rotifera</taxon>
        <taxon>Eurotatoria</taxon>
        <taxon>Bdelloidea</taxon>
        <taxon>Adinetida</taxon>
        <taxon>Adinetidae</taxon>
        <taxon>Adineta</taxon>
    </lineage>
</organism>
<feature type="repeat" description="TPR" evidence="8">
    <location>
        <begin position="536"/>
        <end position="569"/>
    </location>
</feature>
<proteinExistence type="inferred from homology"/>
<dbReference type="GO" id="GO:0016779">
    <property type="term" value="F:nucleotidyltransferase activity"/>
    <property type="evidence" value="ECO:0007669"/>
    <property type="project" value="UniProtKB-KW"/>
</dbReference>
<keyword evidence="2 9" id="KW-0328">Glycosyltransferase</keyword>
<gene>
    <name evidence="11" type="ORF">XAT740_LOCUS45455</name>
</gene>
<feature type="repeat" description="TPR" evidence="8">
    <location>
        <begin position="788"/>
        <end position="821"/>
    </location>
</feature>
<feature type="repeat" description="TPR" evidence="8">
    <location>
        <begin position="746"/>
        <end position="779"/>
    </location>
</feature>